<keyword evidence="2" id="KW-0472">Membrane</keyword>
<evidence type="ECO:0000256" key="1">
    <source>
        <dbReference type="SAM" id="MobiDB-lite"/>
    </source>
</evidence>
<keyword evidence="2" id="KW-0812">Transmembrane</keyword>
<feature type="transmembrane region" description="Helical" evidence="2">
    <location>
        <begin position="492"/>
        <end position="513"/>
    </location>
</feature>
<evidence type="ECO:0000256" key="2">
    <source>
        <dbReference type="SAM" id="Phobius"/>
    </source>
</evidence>
<proteinExistence type="predicted"/>
<keyword evidence="2" id="KW-1133">Transmembrane helix</keyword>
<dbReference type="Proteomes" id="UP000244081">
    <property type="component" value="Unassembled WGS sequence"/>
</dbReference>
<accession>A0A2T5VF33</accession>
<dbReference type="EMBL" id="QAYG01000001">
    <property type="protein sequence ID" value="PTW62357.1"/>
    <property type="molecule type" value="Genomic_DNA"/>
</dbReference>
<feature type="region of interest" description="Disordered" evidence="1">
    <location>
        <begin position="1"/>
        <end position="23"/>
    </location>
</feature>
<dbReference type="RefSeq" id="WP_107987940.1">
    <property type="nucleotide sequence ID" value="NZ_QAYG01000001.1"/>
</dbReference>
<comment type="caution">
    <text evidence="3">The sequence shown here is derived from an EMBL/GenBank/DDBJ whole genome shotgun (WGS) entry which is preliminary data.</text>
</comment>
<gene>
    <name evidence="3" type="ORF">C8N35_101399</name>
</gene>
<name>A0A2T5VF33_9HYPH</name>
<evidence type="ECO:0000313" key="4">
    <source>
        <dbReference type="Proteomes" id="UP000244081"/>
    </source>
</evidence>
<dbReference type="OrthoDB" id="7833637at2"/>
<dbReference type="AlphaFoldDB" id="A0A2T5VF33"/>
<protein>
    <submittedName>
        <fullName evidence="3">Uncharacterized protein</fullName>
    </submittedName>
</protein>
<organism evidence="3 4">
    <name type="scientific">Breoghania corrubedonensis</name>
    <dbReference type="NCBI Taxonomy" id="665038"/>
    <lineage>
        <taxon>Bacteria</taxon>
        <taxon>Pseudomonadati</taxon>
        <taxon>Pseudomonadota</taxon>
        <taxon>Alphaproteobacteria</taxon>
        <taxon>Hyphomicrobiales</taxon>
        <taxon>Stappiaceae</taxon>
        <taxon>Breoghania</taxon>
    </lineage>
</organism>
<evidence type="ECO:0000313" key="3">
    <source>
        <dbReference type="EMBL" id="PTW62357.1"/>
    </source>
</evidence>
<keyword evidence="4" id="KW-1185">Reference proteome</keyword>
<reference evidence="3 4" key="1">
    <citation type="submission" date="2018-04" db="EMBL/GenBank/DDBJ databases">
        <title>Genomic Encyclopedia of Archaeal and Bacterial Type Strains, Phase II (KMG-II): from individual species to whole genera.</title>
        <authorList>
            <person name="Goeker M."/>
        </authorList>
    </citation>
    <scope>NUCLEOTIDE SEQUENCE [LARGE SCALE GENOMIC DNA]</scope>
    <source>
        <strain evidence="3 4">DSM 23382</strain>
    </source>
</reference>
<sequence>MNDEKLQNLDPGKAEDVTATEKKSVPKWKQRARKLVWPLHARYPNFIPNPYGEEKAYYRELDAETNAKSALDEGVSLRLGCIMVSEIFGPNEIDTLYDGLEKIGWDRAITPVRDDSNIDWLKKQRLYGSEGRMPLGWIHRPEEAKRYIGVRYTAEFPKQFSSLLVTISQLTPATTCLSVGFVLTDEAALEYANAINEPAKTTRVPIRRSRAYSIMGVEHVKEDRVRRVRQKYRNIGIDWLSKNFPGFFSEYCENSQFPTAEFLSLEGFTPFDKEAPRDRDWEHWSCFINIEHDFGSWTCSSVPSLKFSFDSARRDKTPNHMTVALRWDTLSDEDLKCYGDDSLGSQTYFASERLEGIIARYALASYLRELLRSLKETRQSLSVRSKARRSTSEVEKISAFFRRSVGVPSIAREVLALSENDASFRWNATGFTQQSHRDEEKPHEIKEVLKSFLGRLSRKLLEEDRDTREFLNQLSSAMGTKESIAAQRRMEWVAVFAMAAAVISAIDAIYTMFCI</sequence>